<reference evidence="6" key="1">
    <citation type="submission" date="2018-05" db="EMBL/GenBank/DDBJ databases">
        <authorList>
            <person name="Li X."/>
        </authorList>
    </citation>
    <scope>NUCLEOTIDE SEQUENCE [LARGE SCALE GENOMIC DNA]</scope>
    <source>
        <strain evidence="6">LX32</strain>
    </source>
</reference>
<dbReference type="Pfam" id="PF13629">
    <property type="entry name" value="T2SS-T3SS_pil_N"/>
    <property type="match status" value="1"/>
</dbReference>
<dbReference type="InterPro" id="IPR004846">
    <property type="entry name" value="T2SS/T3SS_dom"/>
</dbReference>
<dbReference type="OrthoDB" id="9775455at2"/>
<name>A0A328AM36_9CAUL</name>
<evidence type="ECO:0000259" key="4">
    <source>
        <dbReference type="Pfam" id="PF13629"/>
    </source>
</evidence>
<dbReference type="EMBL" id="QFYQ01000001">
    <property type="protein sequence ID" value="RAK55930.1"/>
    <property type="molecule type" value="Genomic_DNA"/>
</dbReference>
<organism evidence="5 6">
    <name type="scientific">Phenylobacterium soli</name>
    <dbReference type="NCBI Taxonomy" id="2170551"/>
    <lineage>
        <taxon>Bacteria</taxon>
        <taxon>Pseudomonadati</taxon>
        <taxon>Pseudomonadota</taxon>
        <taxon>Alphaproteobacteria</taxon>
        <taxon>Caulobacterales</taxon>
        <taxon>Caulobacteraceae</taxon>
        <taxon>Phenylobacterium</taxon>
    </lineage>
</organism>
<dbReference type="GO" id="GO:0015627">
    <property type="term" value="C:type II protein secretion system complex"/>
    <property type="evidence" value="ECO:0007669"/>
    <property type="project" value="TreeGrafter"/>
</dbReference>
<dbReference type="Pfam" id="PF00263">
    <property type="entry name" value="Secretin"/>
    <property type="match status" value="1"/>
</dbReference>
<dbReference type="RefSeq" id="WP_111529678.1">
    <property type="nucleotide sequence ID" value="NZ_JBHRSG010000003.1"/>
</dbReference>
<sequence length="490" mass="51459">MPNRNPLQELQSAPKASTSSRALALSAPIAVLALATAVAAPTHETVRKTKVRPVSAPAATVVSGSLAVEVGKAQMLILPEAAKTVFIADPDVADVQATDHRKLAIYGRKPGSTTIHVTSVSGKVASYTVNVERSAGTVSAAIRAQAPSGDLRVTATPKGLTINGLVATPREAEAVKSTAQQFVQDKDAVNMNVGVIGGNQVNLQVRVAEVSRSVGRQFGFNWETLINNGSTVFGLGYGRDFIPSDSPNTFTRDPSVGSLVLGYRSKGGSANINAMIDALQSEGLISILAEPNLTAVSGETASFLAGGEFPVPVAQQQNTVTVEWKKFGVALDFTPTVLDAGRISVRVRPEVSEISTKSAVTINNITIPGISVRRAETTVELASGESFAIAGLFQNNVASTVKQYPWLGEIPVLGPLFRSSQFTHDQSELVIIVTPYIVRPVNKTAALTTPDQGIVFANELEQVVKGKVAAAPGPQPHLAGPAGFKMEEKR</sequence>
<evidence type="ECO:0000256" key="2">
    <source>
        <dbReference type="SAM" id="MobiDB-lite"/>
    </source>
</evidence>
<accession>A0A328AM36</accession>
<evidence type="ECO:0000259" key="3">
    <source>
        <dbReference type="Pfam" id="PF00263"/>
    </source>
</evidence>
<evidence type="ECO:0000313" key="5">
    <source>
        <dbReference type="EMBL" id="RAK55930.1"/>
    </source>
</evidence>
<evidence type="ECO:0000313" key="6">
    <source>
        <dbReference type="Proteomes" id="UP000249254"/>
    </source>
</evidence>
<evidence type="ECO:0000256" key="1">
    <source>
        <dbReference type="RuleBase" id="RU004003"/>
    </source>
</evidence>
<feature type="domain" description="Type II/III secretion system secretin-like" evidence="3">
    <location>
        <begin position="278"/>
        <end position="439"/>
    </location>
</feature>
<feature type="domain" description="Pilus formation protein N-terminal" evidence="4">
    <location>
        <begin position="64"/>
        <end position="132"/>
    </location>
</feature>
<dbReference type="PANTHER" id="PTHR30332:SF17">
    <property type="entry name" value="TYPE IV PILIATION SYSTEM PROTEIN DR_0774-RELATED"/>
    <property type="match status" value="1"/>
</dbReference>
<proteinExistence type="inferred from homology"/>
<protein>
    <submittedName>
        <fullName evidence="5">Type II and III secretion system protein family protein</fullName>
    </submittedName>
</protein>
<feature type="region of interest" description="Disordered" evidence="2">
    <location>
        <begin position="471"/>
        <end position="490"/>
    </location>
</feature>
<dbReference type="Proteomes" id="UP000249254">
    <property type="component" value="Unassembled WGS sequence"/>
</dbReference>
<gene>
    <name evidence="5" type="ORF">DJ017_16145</name>
</gene>
<dbReference type="AlphaFoldDB" id="A0A328AM36"/>
<dbReference type="InterPro" id="IPR050810">
    <property type="entry name" value="Bact_Secretion_Sys_Channel"/>
</dbReference>
<dbReference type="PRINTS" id="PR00811">
    <property type="entry name" value="BCTERIALGSPD"/>
</dbReference>
<dbReference type="InterPro" id="IPR001775">
    <property type="entry name" value="GspD/PilQ"/>
</dbReference>
<dbReference type="PANTHER" id="PTHR30332">
    <property type="entry name" value="PROBABLE GENERAL SECRETION PATHWAY PROTEIN D"/>
    <property type="match status" value="1"/>
</dbReference>
<comment type="similarity">
    <text evidence="1">Belongs to the bacterial secretin family.</text>
</comment>
<keyword evidence="6" id="KW-1185">Reference proteome</keyword>
<dbReference type="InterPro" id="IPR032789">
    <property type="entry name" value="T2SS-T3SS_pil_N"/>
</dbReference>
<dbReference type="GO" id="GO:0009306">
    <property type="term" value="P:protein secretion"/>
    <property type="evidence" value="ECO:0007669"/>
    <property type="project" value="InterPro"/>
</dbReference>
<comment type="caution">
    <text evidence="5">The sequence shown here is derived from an EMBL/GenBank/DDBJ whole genome shotgun (WGS) entry which is preliminary data.</text>
</comment>